<evidence type="ECO:0000313" key="4">
    <source>
        <dbReference type="Proteomes" id="UP000184248"/>
    </source>
</evidence>
<proteinExistence type="predicted"/>
<dbReference type="PANTHER" id="PTHR46211:SF1">
    <property type="entry name" value="GLYCEROPHOSPHODIESTER PHOSPHODIESTERASE, CYTOPLASMIC"/>
    <property type="match status" value="1"/>
</dbReference>
<evidence type="ECO:0000259" key="2">
    <source>
        <dbReference type="PROSITE" id="PS51704"/>
    </source>
</evidence>
<evidence type="ECO:0000313" key="3">
    <source>
        <dbReference type="EMBL" id="SHJ98651.1"/>
    </source>
</evidence>
<keyword evidence="1" id="KW-0472">Membrane</keyword>
<feature type="transmembrane region" description="Helical" evidence="1">
    <location>
        <begin position="271"/>
        <end position="300"/>
    </location>
</feature>
<dbReference type="OrthoDB" id="9795622at2"/>
<feature type="transmembrane region" description="Helical" evidence="1">
    <location>
        <begin position="321"/>
        <end position="341"/>
    </location>
</feature>
<keyword evidence="4" id="KW-1185">Reference proteome</keyword>
<dbReference type="InterPro" id="IPR017946">
    <property type="entry name" value="PLC-like_Pdiesterase_TIM-brl"/>
</dbReference>
<reference evidence="4" key="1">
    <citation type="submission" date="2016-11" db="EMBL/GenBank/DDBJ databases">
        <authorList>
            <person name="Varghese N."/>
            <person name="Submissions S."/>
        </authorList>
    </citation>
    <scope>NUCLEOTIDE SEQUENCE [LARGE SCALE GENOMIC DNA]</scope>
    <source>
        <strain evidence="4">ALO Sharm</strain>
    </source>
</reference>
<dbReference type="Gene3D" id="3.20.20.190">
    <property type="entry name" value="Phosphatidylinositol (PI) phosphodiesterase"/>
    <property type="match status" value="1"/>
</dbReference>
<name>A0A1M6NSF9_9GAMM</name>
<dbReference type="RefSeq" id="WP_064698319.1">
    <property type="nucleotide sequence ID" value="NZ_BDEO01000001.1"/>
</dbReference>
<feature type="transmembrane region" description="Helical" evidence="1">
    <location>
        <begin position="72"/>
        <end position="98"/>
    </location>
</feature>
<gene>
    <name evidence="3" type="ORF">SAMN05192556_101500</name>
</gene>
<dbReference type="GO" id="GO:0006629">
    <property type="term" value="P:lipid metabolic process"/>
    <property type="evidence" value="ECO:0007669"/>
    <property type="project" value="InterPro"/>
</dbReference>
<feature type="transmembrane region" description="Helical" evidence="1">
    <location>
        <begin position="168"/>
        <end position="191"/>
    </location>
</feature>
<keyword evidence="1" id="KW-1133">Transmembrane helix</keyword>
<dbReference type="GO" id="GO:0008081">
    <property type="term" value="F:phosphoric diester hydrolase activity"/>
    <property type="evidence" value="ECO:0007669"/>
    <property type="project" value="InterPro"/>
</dbReference>
<organism evidence="3 4">
    <name type="scientific">Halomonas caseinilytica</name>
    <dbReference type="NCBI Taxonomy" id="438744"/>
    <lineage>
        <taxon>Bacteria</taxon>
        <taxon>Pseudomonadati</taxon>
        <taxon>Pseudomonadota</taxon>
        <taxon>Gammaproteobacteria</taxon>
        <taxon>Oceanospirillales</taxon>
        <taxon>Halomonadaceae</taxon>
        <taxon>Halomonas</taxon>
    </lineage>
</organism>
<evidence type="ECO:0000256" key="1">
    <source>
        <dbReference type="SAM" id="Phobius"/>
    </source>
</evidence>
<dbReference type="InterPro" id="IPR030395">
    <property type="entry name" value="GP_PDE_dom"/>
</dbReference>
<feature type="transmembrane region" description="Helical" evidence="1">
    <location>
        <begin position="225"/>
        <end position="251"/>
    </location>
</feature>
<dbReference type="PANTHER" id="PTHR46211">
    <property type="entry name" value="GLYCEROPHOSPHORYL DIESTER PHOSPHODIESTERASE"/>
    <property type="match status" value="1"/>
</dbReference>
<feature type="domain" description="GP-PDE" evidence="2">
    <location>
        <begin position="350"/>
        <end position="602"/>
    </location>
</feature>
<sequence length="624" mass="68850">MRSLIPLSGDVLRTLRDHLRPLIAYHLFFTLLASSLLLPAAGWTLAWLLGHLGHPLISNTGLLAALLAPEGLSWLLAAIGLTFLVLYLQQAGMTLVAVRPRTNHYRQAFETLMACLRHLPALAGLVVLQIGAHLLLILPFILVLAGLYGHFLGGLDPYYVLQAKPSVLWWFLACALPIVLLWLVIAAALYARWHLALPVLVLENVAPHRALGRSARLTRGQGRHIVGAILLLLLAILVSPFAATALFDALFTPLLGQLPERQAILLPAMLAYVGAYMLVTLAITFLGIALNALLATCLYLRLAHQEPRPASRSGTGHPGRLAWAVEIAVVAFALSQAWLILNRFEIQEDVEIIAHRGSSAQAPENTIPAIDRAMADGADTIEIDVRLTRDGKVVLHHDASLSRLAGDDRRIDDLDSSVLETVDVGSWFGDPFVGTRIARLDEVLQRVRGRAHLMIELKPSARRGSELVSAVGQVLEEERQARRSCRRQAEDPASCGPANPWHSVSIAALSYPLLGEVERRLPDAHTTLLAQLVMRGTLPRRGFDTLALRHNRINLDEVKRARHHGYRLLAWTVNDPARMSRLIDLGVDGIITDRPDRLVRLLEERETLSDGALMLVKLRNWLRD</sequence>
<dbReference type="AlphaFoldDB" id="A0A1M6NSF9"/>
<feature type="transmembrane region" description="Helical" evidence="1">
    <location>
        <begin position="119"/>
        <end position="148"/>
    </location>
</feature>
<accession>A0A1M6NSF9</accession>
<dbReference type="SUPFAM" id="SSF51695">
    <property type="entry name" value="PLC-like phosphodiesterases"/>
    <property type="match status" value="1"/>
</dbReference>
<dbReference type="InterPro" id="IPR018476">
    <property type="entry name" value="GlyceroP-diester-Pdiesterase_M"/>
</dbReference>
<dbReference type="EMBL" id="FRAL01000001">
    <property type="protein sequence ID" value="SHJ98651.1"/>
    <property type="molecule type" value="Genomic_DNA"/>
</dbReference>
<dbReference type="Pfam" id="PF03009">
    <property type="entry name" value="GDPD"/>
    <property type="match status" value="1"/>
</dbReference>
<dbReference type="Proteomes" id="UP000184248">
    <property type="component" value="Unassembled WGS sequence"/>
</dbReference>
<feature type="transmembrane region" description="Helical" evidence="1">
    <location>
        <begin position="22"/>
        <end position="52"/>
    </location>
</feature>
<protein>
    <submittedName>
        <fullName evidence="3">Glycerophosphoryl diester phosphodiesterase</fullName>
    </submittedName>
</protein>
<dbReference type="Pfam" id="PF10110">
    <property type="entry name" value="GPDPase_memb"/>
    <property type="match status" value="1"/>
</dbReference>
<dbReference type="PROSITE" id="PS51704">
    <property type="entry name" value="GP_PDE"/>
    <property type="match status" value="1"/>
</dbReference>
<keyword evidence="1" id="KW-0812">Transmembrane</keyword>